<proteinExistence type="predicted"/>
<dbReference type="EMBL" id="GEDG01034288">
    <property type="protein sequence ID" value="JAP09807.1"/>
    <property type="molecule type" value="Transcribed_RNA"/>
</dbReference>
<organism evidence="1">
    <name type="scientific">Solanum chacoense</name>
    <name type="common">Chaco potato</name>
    <dbReference type="NCBI Taxonomy" id="4108"/>
    <lineage>
        <taxon>Eukaryota</taxon>
        <taxon>Viridiplantae</taxon>
        <taxon>Streptophyta</taxon>
        <taxon>Embryophyta</taxon>
        <taxon>Tracheophyta</taxon>
        <taxon>Spermatophyta</taxon>
        <taxon>Magnoliopsida</taxon>
        <taxon>eudicotyledons</taxon>
        <taxon>Gunneridae</taxon>
        <taxon>Pentapetalae</taxon>
        <taxon>asterids</taxon>
        <taxon>lamiids</taxon>
        <taxon>Solanales</taxon>
        <taxon>Solanaceae</taxon>
        <taxon>Solanoideae</taxon>
        <taxon>Solaneae</taxon>
        <taxon>Solanum</taxon>
    </lineage>
</organism>
<reference evidence="1" key="1">
    <citation type="submission" date="2015-12" db="EMBL/GenBank/DDBJ databases">
        <title>Gene expression during late stages of embryo sac development: a critical building block for successful pollen-pistil interactions.</title>
        <authorList>
            <person name="Liu Y."/>
            <person name="Joly V."/>
            <person name="Sabar M."/>
            <person name="Matton D.P."/>
        </authorList>
    </citation>
    <scope>NUCLEOTIDE SEQUENCE</scope>
</reference>
<sequence length="70" mass="7881">MGSELNLLLLTNTQIYEVGRVTCNSYLIIWTSQNCCLLLPGQIGVESWPTRYVGLSFKWSDRDVNKDGGI</sequence>
<dbReference type="AlphaFoldDB" id="A0A0V0GNG8"/>
<accession>A0A0V0GNG8</accession>
<evidence type="ECO:0000313" key="1">
    <source>
        <dbReference type="EMBL" id="JAP09807.1"/>
    </source>
</evidence>
<name>A0A0V0GNG8_SOLCH</name>
<protein>
    <submittedName>
        <fullName evidence="1">Putative ovule protein</fullName>
    </submittedName>
</protein>